<organism evidence="3 4">
    <name type="scientific">Actinomadura sediminis</name>
    <dbReference type="NCBI Taxonomy" id="1038904"/>
    <lineage>
        <taxon>Bacteria</taxon>
        <taxon>Bacillati</taxon>
        <taxon>Actinomycetota</taxon>
        <taxon>Actinomycetes</taxon>
        <taxon>Streptosporangiales</taxon>
        <taxon>Thermomonosporaceae</taxon>
        <taxon>Actinomadura</taxon>
    </lineage>
</organism>
<dbReference type="Proteomes" id="UP001596972">
    <property type="component" value="Unassembled WGS sequence"/>
</dbReference>
<comment type="caution">
    <text evidence="3">The sequence shown here is derived from an EMBL/GenBank/DDBJ whole genome shotgun (WGS) entry which is preliminary data.</text>
</comment>
<feature type="region of interest" description="Disordered" evidence="1">
    <location>
        <begin position="1"/>
        <end position="25"/>
    </location>
</feature>
<name>A0ABW3EYZ3_9ACTN</name>
<dbReference type="PANTHER" id="PTHR40763:SF4">
    <property type="entry name" value="DUF1707 DOMAIN-CONTAINING PROTEIN"/>
    <property type="match status" value="1"/>
</dbReference>
<evidence type="ECO:0000256" key="1">
    <source>
        <dbReference type="SAM" id="MobiDB-lite"/>
    </source>
</evidence>
<keyword evidence="4" id="KW-1185">Reference proteome</keyword>
<gene>
    <name evidence="3" type="ORF">ACFQ11_32110</name>
</gene>
<dbReference type="Pfam" id="PF08044">
    <property type="entry name" value="DUF1707"/>
    <property type="match status" value="1"/>
</dbReference>
<evidence type="ECO:0000313" key="3">
    <source>
        <dbReference type="EMBL" id="MFD0905061.1"/>
    </source>
</evidence>
<dbReference type="InterPro" id="IPR012551">
    <property type="entry name" value="DUF1707_SHOCT-like"/>
</dbReference>
<dbReference type="RefSeq" id="WP_378305576.1">
    <property type="nucleotide sequence ID" value="NZ_JBHTJA010000113.1"/>
</dbReference>
<reference evidence="4" key="1">
    <citation type="journal article" date="2019" name="Int. J. Syst. Evol. Microbiol.">
        <title>The Global Catalogue of Microorganisms (GCM) 10K type strain sequencing project: providing services to taxonomists for standard genome sequencing and annotation.</title>
        <authorList>
            <consortium name="The Broad Institute Genomics Platform"/>
            <consortium name="The Broad Institute Genome Sequencing Center for Infectious Disease"/>
            <person name="Wu L."/>
            <person name="Ma J."/>
        </authorList>
    </citation>
    <scope>NUCLEOTIDE SEQUENCE [LARGE SCALE GENOMIC DNA]</scope>
    <source>
        <strain evidence="4">JCM 31202</strain>
    </source>
</reference>
<evidence type="ECO:0000313" key="4">
    <source>
        <dbReference type="Proteomes" id="UP001596972"/>
    </source>
</evidence>
<proteinExistence type="predicted"/>
<evidence type="ECO:0000259" key="2">
    <source>
        <dbReference type="Pfam" id="PF08044"/>
    </source>
</evidence>
<sequence length="217" mass="23452">MTNLPDRSPPPATPEMRASDADRDRAANLLRDAAGEGRLTLEELGERLEAVYSARTYAELEPITRDLPAAGTTAPAAAPDGAVDYRPLPDAPSWKTGIGVLSGFRRSGVWNAPRSFFTFSFWGGGKIDLREARFTDGELTIHAWAIMGGVEVVVPDDLAVHVRGLGIMGGFDGRASGPGEPGAPRVVVKGFAFWGGVDVKRRPRKGRKKKNREERDD</sequence>
<dbReference type="PANTHER" id="PTHR40763">
    <property type="entry name" value="MEMBRANE PROTEIN-RELATED"/>
    <property type="match status" value="1"/>
</dbReference>
<protein>
    <submittedName>
        <fullName evidence="3">DUF1707 domain-containing protein</fullName>
    </submittedName>
</protein>
<dbReference type="EMBL" id="JBHTJA010000113">
    <property type="protein sequence ID" value="MFD0905061.1"/>
    <property type="molecule type" value="Genomic_DNA"/>
</dbReference>
<feature type="domain" description="DUF1707" evidence="2">
    <location>
        <begin position="16"/>
        <end position="68"/>
    </location>
</feature>
<accession>A0ABW3EYZ3</accession>